<gene>
    <name evidence="2" type="ORF">ACFQQH_12755</name>
</gene>
<sequence>MLKNSLRYGLFFFTFMTLWQFVFNREVEWGMVAAVSILAALFNLSWDWAKVPYEWKKRSGD</sequence>
<feature type="transmembrane region" description="Helical" evidence="1">
    <location>
        <begin position="7"/>
        <end position="23"/>
    </location>
</feature>
<keyword evidence="3" id="KW-1185">Reference proteome</keyword>
<dbReference type="Proteomes" id="UP001596483">
    <property type="component" value="Unassembled WGS sequence"/>
</dbReference>
<name>A0ABW2NJ12_9BACL</name>
<keyword evidence="1" id="KW-0472">Membrane</keyword>
<keyword evidence="1" id="KW-0812">Transmembrane</keyword>
<feature type="transmembrane region" description="Helical" evidence="1">
    <location>
        <begin position="29"/>
        <end position="49"/>
    </location>
</feature>
<evidence type="ECO:0000256" key="1">
    <source>
        <dbReference type="SAM" id="Phobius"/>
    </source>
</evidence>
<accession>A0ABW2NJ12</accession>
<proteinExistence type="predicted"/>
<evidence type="ECO:0000313" key="3">
    <source>
        <dbReference type="Proteomes" id="UP001596483"/>
    </source>
</evidence>
<reference evidence="3" key="1">
    <citation type="journal article" date="2019" name="Int. J. Syst. Evol. Microbiol.">
        <title>The Global Catalogue of Microorganisms (GCM) 10K type strain sequencing project: providing services to taxonomists for standard genome sequencing and annotation.</title>
        <authorList>
            <consortium name="The Broad Institute Genomics Platform"/>
            <consortium name="The Broad Institute Genome Sequencing Center for Infectious Disease"/>
            <person name="Wu L."/>
            <person name="Ma J."/>
        </authorList>
    </citation>
    <scope>NUCLEOTIDE SEQUENCE [LARGE SCALE GENOMIC DNA]</scope>
    <source>
        <strain evidence="3">JCM 4738</strain>
    </source>
</reference>
<protein>
    <submittedName>
        <fullName evidence="2">Uncharacterized protein</fullName>
    </submittedName>
</protein>
<dbReference type="EMBL" id="JBHTCT010000035">
    <property type="protein sequence ID" value="MFC7365989.1"/>
    <property type="molecule type" value="Genomic_DNA"/>
</dbReference>
<evidence type="ECO:0000313" key="2">
    <source>
        <dbReference type="EMBL" id="MFC7365989.1"/>
    </source>
</evidence>
<organism evidence="2 3">
    <name type="scientific">Bhargavaea changchunensis</name>
    <dbReference type="NCBI Taxonomy" id="2134037"/>
    <lineage>
        <taxon>Bacteria</taxon>
        <taxon>Bacillati</taxon>
        <taxon>Bacillota</taxon>
        <taxon>Bacilli</taxon>
        <taxon>Bacillales</taxon>
        <taxon>Caryophanaceae</taxon>
        <taxon>Bhargavaea</taxon>
    </lineage>
</organism>
<dbReference type="RefSeq" id="WP_157293849.1">
    <property type="nucleotide sequence ID" value="NZ_JBHTCT010000035.1"/>
</dbReference>
<keyword evidence="1" id="KW-1133">Transmembrane helix</keyword>
<comment type="caution">
    <text evidence="2">The sequence shown here is derived from an EMBL/GenBank/DDBJ whole genome shotgun (WGS) entry which is preliminary data.</text>
</comment>